<evidence type="ECO:0000313" key="2">
    <source>
        <dbReference type="Proteomes" id="UP001499993"/>
    </source>
</evidence>
<dbReference type="Proteomes" id="UP001499993">
    <property type="component" value="Unassembled WGS sequence"/>
</dbReference>
<organism evidence="1 2">
    <name type="scientific">Streptomonospora halophila</name>
    <dbReference type="NCBI Taxonomy" id="427369"/>
    <lineage>
        <taxon>Bacteria</taxon>
        <taxon>Bacillati</taxon>
        <taxon>Actinomycetota</taxon>
        <taxon>Actinomycetes</taxon>
        <taxon>Streptosporangiales</taxon>
        <taxon>Nocardiopsidaceae</taxon>
        <taxon>Streptomonospora</taxon>
    </lineage>
</organism>
<sequence>MLLSHVCVEGFTLTLARVTPTGTPKRRLCAAHNRPDRWNQPGRGVVGMHITTRQAGCGTRKHAAALRVRIPAPAARRGEQRQVNAYCYL</sequence>
<gene>
    <name evidence="1" type="ORF">GCM10023224_37850</name>
</gene>
<comment type="caution">
    <text evidence="1">The sequence shown here is derived from an EMBL/GenBank/DDBJ whole genome shotgun (WGS) entry which is preliminary data.</text>
</comment>
<dbReference type="EMBL" id="BAABIK010000023">
    <property type="protein sequence ID" value="GAA4950079.1"/>
    <property type="molecule type" value="Genomic_DNA"/>
</dbReference>
<evidence type="ECO:0000313" key="1">
    <source>
        <dbReference type="EMBL" id="GAA4950079.1"/>
    </source>
</evidence>
<protein>
    <submittedName>
        <fullName evidence="1">Uncharacterized protein</fullName>
    </submittedName>
</protein>
<accession>A0ABP9GQK2</accession>
<name>A0ABP9GQK2_9ACTN</name>
<reference evidence="2" key="1">
    <citation type="journal article" date="2019" name="Int. J. Syst. Evol. Microbiol.">
        <title>The Global Catalogue of Microorganisms (GCM) 10K type strain sequencing project: providing services to taxonomists for standard genome sequencing and annotation.</title>
        <authorList>
            <consortium name="The Broad Institute Genomics Platform"/>
            <consortium name="The Broad Institute Genome Sequencing Center for Infectious Disease"/>
            <person name="Wu L."/>
            <person name="Ma J."/>
        </authorList>
    </citation>
    <scope>NUCLEOTIDE SEQUENCE [LARGE SCALE GENOMIC DNA]</scope>
    <source>
        <strain evidence="2">JCM 18123</strain>
    </source>
</reference>
<proteinExistence type="predicted"/>
<keyword evidence="2" id="KW-1185">Reference proteome</keyword>